<gene>
    <name evidence="1" type="ORF">GRI41_00370</name>
</gene>
<keyword evidence="2" id="KW-1185">Reference proteome</keyword>
<dbReference type="OrthoDB" id="7605645at2"/>
<dbReference type="RefSeq" id="WP_160602693.1">
    <property type="nucleotide sequence ID" value="NZ_WTYX01000001.1"/>
</dbReference>
<sequence length="87" mass="9884">MTTLTFDGTEKCLKDWLEDEGIFGIWSDQPNGVKMLRCGKQVQIHWSSTKGSLWVSGKADAKRKMEKRLESALAEVDVDYADFDLVE</sequence>
<evidence type="ECO:0000313" key="1">
    <source>
        <dbReference type="EMBL" id="MXO89275.1"/>
    </source>
</evidence>
<evidence type="ECO:0000313" key="2">
    <source>
        <dbReference type="Proteomes" id="UP000442714"/>
    </source>
</evidence>
<reference evidence="1 2" key="1">
    <citation type="submission" date="2019-12" db="EMBL/GenBank/DDBJ databases">
        <title>Genomic-based taxomic classification of the family Erythrobacteraceae.</title>
        <authorList>
            <person name="Xu L."/>
        </authorList>
    </citation>
    <scope>NUCLEOTIDE SEQUENCE [LARGE SCALE GENOMIC DNA]</scope>
    <source>
        <strain evidence="1 2">KCTC 52763</strain>
    </source>
</reference>
<name>A0A844ZN47_9SPHN</name>
<proteinExistence type="predicted"/>
<dbReference type="Proteomes" id="UP000442714">
    <property type="component" value="Unassembled WGS sequence"/>
</dbReference>
<dbReference type="EMBL" id="WTYX01000001">
    <property type="protein sequence ID" value="MXO89275.1"/>
    <property type="molecule type" value="Genomic_DNA"/>
</dbReference>
<comment type="caution">
    <text evidence="1">The sequence shown here is derived from an EMBL/GenBank/DDBJ whole genome shotgun (WGS) entry which is preliminary data.</text>
</comment>
<organism evidence="1 2">
    <name type="scientific">Pontixanthobacter aquaemixtae</name>
    <dbReference type="NCBI Taxonomy" id="1958940"/>
    <lineage>
        <taxon>Bacteria</taxon>
        <taxon>Pseudomonadati</taxon>
        <taxon>Pseudomonadota</taxon>
        <taxon>Alphaproteobacteria</taxon>
        <taxon>Sphingomonadales</taxon>
        <taxon>Erythrobacteraceae</taxon>
        <taxon>Pontixanthobacter</taxon>
    </lineage>
</organism>
<protein>
    <submittedName>
        <fullName evidence="1">Uncharacterized protein</fullName>
    </submittedName>
</protein>
<accession>A0A844ZN47</accession>
<dbReference type="AlphaFoldDB" id="A0A844ZN47"/>